<accession>A0ACB9QW15</accession>
<sequence>MSGGQKQRIQIARSCSDAHTGSQLFSDCLMGILKDKTILYVTHQVEFLPAADLILVMQDGKIAQTGKFEDLLKHSKGFKALVGAHNEALESILTVENSSRASQKETPNGGLDREDLPTDEPHRKRNVAEENQPLEISEKGGKLVQDEERGEGKHREGSLLVVSNYGEGRSANPDHNLGAVIFPSPPGFE</sequence>
<keyword evidence="2" id="KW-1185">Reference proteome</keyword>
<reference evidence="2" key="1">
    <citation type="journal article" date="2023" name="Front. Plant Sci.">
        <title>Chromosomal-level genome assembly of Melastoma candidum provides insights into trichome evolution.</title>
        <authorList>
            <person name="Zhong Y."/>
            <person name="Wu W."/>
            <person name="Sun C."/>
            <person name="Zou P."/>
            <person name="Liu Y."/>
            <person name="Dai S."/>
            <person name="Zhou R."/>
        </authorList>
    </citation>
    <scope>NUCLEOTIDE SEQUENCE [LARGE SCALE GENOMIC DNA]</scope>
</reference>
<evidence type="ECO:0000313" key="1">
    <source>
        <dbReference type="EMBL" id="KAI4370858.1"/>
    </source>
</evidence>
<name>A0ACB9QW15_9MYRT</name>
<proteinExistence type="predicted"/>
<dbReference type="EMBL" id="CM042884">
    <property type="protein sequence ID" value="KAI4370858.1"/>
    <property type="molecule type" value="Genomic_DNA"/>
</dbReference>
<organism evidence="1 2">
    <name type="scientific">Melastoma candidum</name>
    <dbReference type="NCBI Taxonomy" id="119954"/>
    <lineage>
        <taxon>Eukaryota</taxon>
        <taxon>Viridiplantae</taxon>
        <taxon>Streptophyta</taxon>
        <taxon>Embryophyta</taxon>
        <taxon>Tracheophyta</taxon>
        <taxon>Spermatophyta</taxon>
        <taxon>Magnoliopsida</taxon>
        <taxon>eudicotyledons</taxon>
        <taxon>Gunneridae</taxon>
        <taxon>Pentapetalae</taxon>
        <taxon>rosids</taxon>
        <taxon>malvids</taxon>
        <taxon>Myrtales</taxon>
        <taxon>Melastomataceae</taxon>
        <taxon>Melastomatoideae</taxon>
        <taxon>Melastomateae</taxon>
        <taxon>Melastoma</taxon>
    </lineage>
</organism>
<evidence type="ECO:0000313" key="2">
    <source>
        <dbReference type="Proteomes" id="UP001057402"/>
    </source>
</evidence>
<gene>
    <name evidence="1" type="ORF">MLD38_019159</name>
</gene>
<protein>
    <submittedName>
        <fullName evidence="1">Uncharacterized protein</fullName>
    </submittedName>
</protein>
<dbReference type="Proteomes" id="UP001057402">
    <property type="component" value="Chromosome 5"/>
</dbReference>
<comment type="caution">
    <text evidence="1">The sequence shown here is derived from an EMBL/GenBank/DDBJ whole genome shotgun (WGS) entry which is preliminary data.</text>
</comment>